<feature type="transmembrane region" description="Helical" evidence="9">
    <location>
        <begin position="741"/>
        <end position="763"/>
    </location>
</feature>
<feature type="transmembrane region" description="Helical" evidence="9">
    <location>
        <begin position="434"/>
        <end position="459"/>
    </location>
</feature>
<evidence type="ECO:0000256" key="1">
    <source>
        <dbReference type="ARBA" id="ARBA00004141"/>
    </source>
</evidence>
<evidence type="ECO:0000256" key="3">
    <source>
        <dbReference type="ARBA" id="ARBA00022692"/>
    </source>
</evidence>
<comment type="subcellular location">
    <subcellularLocation>
        <location evidence="1">Membrane</location>
        <topology evidence="1">Multi-pass membrane protein</topology>
    </subcellularLocation>
</comment>
<feature type="transmembrane region" description="Helical" evidence="9">
    <location>
        <begin position="801"/>
        <end position="830"/>
    </location>
</feature>
<evidence type="ECO:0000256" key="9">
    <source>
        <dbReference type="SAM" id="Phobius"/>
    </source>
</evidence>
<gene>
    <name evidence="10" type="ORF">PV328_005225</name>
</gene>
<keyword evidence="6 9" id="KW-0472">Membrane</keyword>
<protein>
    <recommendedName>
        <fullName evidence="12">Odorant receptor</fullName>
    </recommendedName>
</protein>
<keyword evidence="4" id="KW-0552">Olfaction</keyword>
<evidence type="ECO:0008006" key="12">
    <source>
        <dbReference type="Google" id="ProtNLM"/>
    </source>
</evidence>
<dbReference type="InterPro" id="IPR004117">
    <property type="entry name" value="7tm6_olfct_rcpt"/>
</dbReference>
<feature type="transmembrane region" description="Helical" evidence="9">
    <location>
        <begin position="108"/>
        <end position="129"/>
    </location>
</feature>
<evidence type="ECO:0000313" key="11">
    <source>
        <dbReference type="Proteomes" id="UP001168990"/>
    </source>
</evidence>
<proteinExistence type="predicted"/>
<keyword evidence="11" id="KW-1185">Reference proteome</keyword>
<sequence>MKSDSSRTSPSQDLDWAIGWNRAFLQIIGLWTYPKHSLFIEILSNIQAAFLALFLFFFLQLPQSMALIKVWGEIGLMIDNLALNLPNIDWLEEKSSRDRDVMIKQAKLSRIIIICGAISVTECIIVYHVPLAFNTVVRTVNNITDKPGALFAIQSVYFYNVTPSYIYRMTVLSQVIVNCISCFIYTGSDVLFGTIIAHLCGQLEILSYKLENMANHQESFQSVLKIVVQKHCSLIRYNSTKATLKKDLDWAIGWNRLALQIVGLWTEPKQSKLRIVFSHFHTAILALAVFFCYILPQTVALIKVWGTTGLIIDNITVNLPSMVAEFKLLVLWYKKKDVAGIFAMIEQDWLNEKSDRERDVMIKCAKISKIFMIGGLFGSIGCVTLYIAPITFNMVIRTINNITDIPGALFSVQTVYFYDVTPPNIYRLTVLSQFMGGTSVCLLYAGVDVIFGMFVMHLCGQLENLSYKLETMADRQENFQKLLRINVERHCCLIRYRNKTENIFNELVLALIFSDNTQMPITQIASYIMLIVYLLFLMFIYSWAGENLVTQSESLFTAVYNCNWTSLKPNEFRQITFILIRTKKALYLTAGKFTPVTLNTFVTSNTNRSLTKASTKRDLDWAIGWIRVALQILGLWTYPKQSKFIAVLSHIHTAVLALVIFFLQILPQTIALIKVWGMTGLIIDNITMNLPSMVAEFKFIVLWYKKHDLAGIFAMITQDWLGKKSNRERDVMIKCAKISKIFTIGGSIGSIACANLIFTPVIFNTVIRTVNNITDIPDRLFALQTVYFHDVTQLGIYRLTVLSQCICSTIVIFLYSGVDVLFGMIVMHLCGQLKILSYKFETMANHRQSFQKHLKINVKRHCTLIRFRNETENIFSDMVLALIVLFSIFSNQDKTSVAQISCYIVMIIYFLFLMFVYSWVGQNLVTQSESLFTAVYNCNWVTLTPSEFRQIILILIRTRRPLYITAGKFSPIIKTSCGWVSVLLAAKNKF</sequence>
<dbReference type="GO" id="GO:0004984">
    <property type="term" value="F:olfactory receptor activity"/>
    <property type="evidence" value="ECO:0007669"/>
    <property type="project" value="InterPro"/>
</dbReference>
<dbReference type="AlphaFoldDB" id="A0AA39FLY1"/>
<dbReference type="PANTHER" id="PTHR21137:SF42">
    <property type="entry name" value="ODORANT RECEPTOR 83A"/>
    <property type="match status" value="1"/>
</dbReference>
<feature type="transmembrane region" description="Helical" evidence="9">
    <location>
        <begin position="524"/>
        <end position="544"/>
    </location>
</feature>
<evidence type="ECO:0000256" key="8">
    <source>
        <dbReference type="ARBA" id="ARBA00023224"/>
    </source>
</evidence>
<feature type="transmembrane region" description="Helical" evidence="9">
    <location>
        <begin position="38"/>
        <end position="59"/>
    </location>
</feature>
<reference evidence="10" key="1">
    <citation type="journal article" date="2023" name="bioRxiv">
        <title>Scaffold-level genome assemblies of two parasitoid biocontrol wasps reveal the parthenogenesis mechanism and an associated novel virus.</title>
        <authorList>
            <person name="Inwood S."/>
            <person name="Skelly J."/>
            <person name="Guhlin J."/>
            <person name="Harrop T."/>
            <person name="Goldson S."/>
            <person name="Dearden P."/>
        </authorList>
    </citation>
    <scope>NUCLEOTIDE SEQUENCE</scope>
    <source>
        <strain evidence="10">Irish</strain>
        <tissue evidence="10">Whole body</tissue>
    </source>
</reference>
<dbReference type="EMBL" id="JAQQBS010000002">
    <property type="protein sequence ID" value="KAK0171826.1"/>
    <property type="molecule type" value="Genomic_DNA"/>
</dbReference>
<evidence type="ECO:0000256" key="4">
    <source>
        <dbReference type="ARBA" id="ARBA00022725"/>
    </source>
</evidence>
<keyword evidence="2" id="KW-0716">Sensory transduction</keyword>
<evidence type="ECO:0000256" key="7">
    <source>
        <dbReference type="ARBA" id="ARBA00023170"/>
    </source>
</evidence>
<dbReference type="Proteomes" id="UP001168990">
    <property type="component" value="Unassembled WGS sequence"/>
</dbReference>
<dbReference type="GO" id="GO:0005886">
    <property type="term" value="C:plasma membrane"/>
    <property type="evidence" value="ECO:0007669"/>
    <property type="project" value="UniProtKB-SubCell"/>
</dbReference>
<feature type="transmembrane region" description="Helical" evidence="9">
    <location>
        <begin position="874"/>
        <end position="891"/>
    </location>
</feature>
<organism evidence="10 11">
    <name type="scientific">Microctonus aethiopoides</name>
    <dbReference type="NCBI Taxonomy" id="144406"/>
    <lineage>
        <taxon>Eukaryota</taxon>
        <taxon>Metazoa</taxon>
        <taxon>Ecdysozoa</taxon>
        <taxon>Arthropoda</taxon>
        <taxon>Hexapoda</taxon>
        <taxon>Insecta</taxon>
        <taxon>Pterygota</taxon>
        <taxon>Neoptera</taxon>
        <taxon>Endopterygota</taxon>
        <taxon>Hymenoptera</taxon>
        <taxon>Apocrita</taxon>
        <taxon>Ichneumonoidea</taxon>
        <taxon>Braconidae</taxon>
        <taxon>Euphorinae</taxon>
        <taxon>Microctonus</taxon>
    </lineage>
</organism>
<evidence type="ECO:0000313" key="10">
    <source>
        <dbReference type="EMBL" id="KAK0171826.1"/>
    </source>
</evidence>
<evidence type="ECO:0000256" key="2">
    <source>
        <dbReference type="ARBA" id="ARBA00022606"/>
    </source>
</evidence>
<keyword evidence="8" id="KW-0807">Transducer</keyword>
<reference evidence="10" key="2">
    <citation type="submission" date="2023-03" db="EMBL/GenBank/DDBJ databases">
        <authorList>
            <person name="Inwood S.N."/>
            <person name="Skelly J.G."/>
            <person name="Guhlin J."/>
            <person name="Harrop T.W.R."/>
            <person name="Goldson S.G."/>
            <person name="Dearden P.K."/>
        </authorList>
    </citation>
    <scope>NUCLEOTIDE SEQUENCE</scope>
    <source>
        <strain evidence="10">Irish</strain>
        <tissue evidence="10">Whole body</tissue>
    </source>
</reference>
<feature type="transmembrane region" description="Helical" evidence="9">
    <location>
        <begin position="897"/>
        <end position="920"/>
    </location>
</feature>
<name>A0AA39FLY1_9HYME</name>
<feature type="transmembrane region" description="Helical" evidence="9">
    <location>
        <begin position="686"/>
        <end position="704"/>
    </location>
</feature>
<evidence type="ECO:0000256" key="6">
    <source>
        <dbReference type="ARBA" id="ARBA00023136"/>
    </source>
</evidence>
<comment type="caution">
    <text evidence="10">The sequence shown here is derived from an EMBL/GenBank/DDBJ whole genome shotgun (WGS) entry which is preliminary data.</text>
</comment>
<evidence type="ECO:0000256" key="5">
    <source>
        <dbReference type="ARBA" id="ARBA00022989"/>
    </source>
</evidence>
<dbReference type="GO" id="GO:0005549">
    <property type="term" value="F:odorant binding"/>
    <property type="evidence" value="ECO:0007669"/>
    <property type="project" value="InterPro"/>
</dbReference>
<dbReference type="PANTHER" id="PTHR21137">
    <property type="entry name" value="ODORANT RECEPTOR"/>
    <property type="match status" value="1"/>
</dbReference>
<feature type="transmembrane region" description="Helical" evidence="9">
    <location>
        <begin position="275"/>
        <end position="295"/>
    </location>
</feature>
<dbReference type="GO" id="GO:0007165">
    <property type="term" value="P:signal transduction"/>
    <property type="evidence" value="ECO:0007669"/>
    <property type="project" value="UniProtKB-KW"/>
</dbReference>
<feature type="transmembrane region" description="Helical" evidence="9">
    <location>
        <begin position="370"/>
        <end position="388"/>
    </location>
</feature>
<keyword evidence="3 9" id="KW-0812">Transmembrane</keyword>
<feature type="transmembrane region" description="Helical" evidence="9">
    <location>
        <begin position="149"/>
        <end position="168"/>
    </location>
</feature>
<dbReference type="Pfam" id="PF02949">
    <property type="entry name" value="7tm_6"/>
    <property type="match status" value="3"/>
</dbReference>
<keyword evidence="7" id="KW-0675">Receptor</keyword>
<feature type="transmembrane region" description="Helical" evidence="9">
    <location>
        <begin position="645"/>
        <end position="666"/>
    </location>
</feature>
<accession>A0AA39FLY1</accession>
<keyword evidence="5 9" id="KW-1133">Transmembrane helix</keyword>